<keyword evidence="2" id="KW-1185">Reference proteome</keyword>
<dbReference type="Proteomes" id="UP001145114">
    <property type="component" value="Unassembled WGS sequence"/>
</dbReference>
<gene>
    <name evidence="1" type="ORF">EV182_002551</name>
</gene>
<proteinExistence type="predicted"/>
<protein>
    <submittedName>
        <fullName evidence="1">Uncharacterized protein</fullName>
    </submittedName>
</protein>
<sequence>MSLSNPKPGETKGGYTAPQQQQQQQQQQPPPYTAHPASSPPPSSQPQVFATGYGPSYAKPPPPQRIASQGPYSSGLGPDISPPAYSYSVPPIPSPLIGPTLQFQGVDIATAAWLGSILILTRSSATQPAEVISTTAGLGVGQQRQQQPGYGYSYSNTIWDDGIHGPGEGKPKEFFGKPIYYNPYSGYTFWRADISIPLHLEAEKWIQYQILWDESPHGYAMDFANGMAIGGSRRTYDFRVPSQKGPWRFCAFGNTEVTNKLNTPVYGSNQPHCRSPLWDDLEAKHRKLPFHLMLGTGGQINGEAVWDECQAVLRPFFRHQNPTDIASAANKFSWTEDMERAVDQFYFNRYLQVWFPPVSVPHENSLGMCDLLAHIPYSFVIDDADIFSCFGSHQDSVQRSVVVSNIGRIAVKYWCLFQAHTTQNLAIQHNFIGKGYNWLKQLGPFTAVLGLDSRTERSQREIISNASYTSILNAVEQRLCEYTKHLIVVVPNPVIFPHTQLVESVVSGADSIGMLSIANTLMDKFAGGPSDPKRKLAIRAENRFGRRDFLVKLNDQWTSSAHLNERNRFVQRLQDLSRRRSLRITFVSGHVNFGGCGCLQSYSGQGLDANSIDWRLMEQLIIAGMVDTPVDSATLYAYYRSSGRRQFDPYTLEKFYRTFEHDPQLLLPFGVGGGGGRVEGGNNGGSSSSGAGSSNKKFIARRCYMTFMELPVSGQPDPSLLSLKAHMHVEVPGMRLGGARSIEIDVPPLVAPSSIPAPPMQPYHYSPPPVSAPSGSGVFGNMRPPLQAAGATAGYPSTLSNSSGGNAVQQPPPSYLPQYGYHYGGGTRGFNDGKNEPPLIYSSDEDEGSHLGSPPGTYGSGGSGGNPPYSYSGVRSQHNPAEGGANPPPYSMR</sequence>
<reference evidence="1" key="1">
    <citation type="submission" date="2022-06" db="EMBL/GenBank/DDBJ databases">
        <title>Phylogenomic reconstructions and comparative analyses of Kickxellomycotina fungi.</title>
        <authorList>
            <person name="Reynolds N.K."/>
            <person name="Stajich J.E."/>
            <person name="Barry K."/>
            <person name="Grigoriev I.V."/>
            <person name="Crous P."/>
            <person name="Smith M.E."/>
        </authorList>
    </citation>
    <scope>NUCLEOTIDE SEQUENCE</scope>
    <source>
        <strain evidence="1">RSA 2271</strain>
    </source>
</reference>
<evidence type="ECO:0000313" key="1">
    <source>
        <dbReference type="EMBL" id="KAJ1679191.1"/>
    </source>
</evidence>
<organism evidence="1 2">
    <name type="scientific">Spiromyces aspiralis</name>
    <dbReference type="NCBI Taxonomy" id="68401"/>
    <lineage>
        <taxon>Eukaryota</taxon>
        <taxon>Fungi</taxon>
        <taxon>Fungi incertae sedis</taxon>
        <taxon>Zoopagomycota</taxon>
        <taxon>Kickxellomycotina</taxon>
        <taxon>Kickxellomycetes</taxon>
        <taxon>Kickxellales</taxon>
        <taxon>Kickxellaceae</taxon>
        <taxon>Spiromyces</taxon>
    </lineage>
</organism>
<comment type="caution">
    <text evidence="1">The sequence shown here is derived from an EMBL/GenBank/DDBJ whole genome shotgun (WGS) entry which is preliminary data.</text>
</comment>
<dbReference type="EMBL" id="JAMZIH010000541">
    <property type="protein sequence ID" value="KAJ1679191.1"/>
    <property type="molecule type" value="Genomic_DNA"/>
</dbReference>
<name>A0ACC1HSB5_9FUNG</name>
<accession>A0ACC1HSB5</accession>
<evidence type="ECO:0000313" key="2">
    <source>
        <dbReference type="Proteomes" id="UP001145114"/>
    </source>
</evidence>